<keyword evidence="5" id="KW-1185">Reference proteome</keyword>
<name>A0AAD4L243_9EURO</name>
<evidence type="ECO:0000313" key="4">
    <source>
        <dbReference type="EMBL" id="KAH8703104.1"/>
    </source>
</evidence>
<dbReference type="RefSeq" id="XP_046076122.1">
    <property type="nucleotide sequence ID" value="XM_046210618.1"/>
</dbReference>
<evidence type="ECO:0000256" key="2">
    <source>
        <dbReference type="ARBA" id="ARBA00022857"/>
    </source>
</evidence>
<dbReference type="GeneID" id="70240905"/>
<organism evidence="4 5">
    <name type="scientific">Talaromyces proteolyticus</name>
    <dbReference type="NCBI Taxonomy" id="1131652"/>
    <lineage>
        <taxon>Eukaryota</taxon>
        <taxon>Fungi</taxon>
        <taxon>Dikarya</taxon>
        <taxon>Ascomycota</taxon>
        <taxon>Pezizomycotina</taxon>
        <taxon>Eurotiomycetes</taxon>
        <taxon>Eurotiomycetidae</taxon>
        <taxon>Eurotiales</taxon>
        <taxon>Trichocomaceae</taxon>
        <taxon>Talaromyces</taxon>
        <taxon>Talaromyces sect. Bacilispori</taxon>
    </lineage>
</organism>
<dbReference type="AlphaFoldDB" id="A0AAD4L243"/>
<dbReference type="EMBL" id="JAJTJA010000002">
    <property type="protein sequence ID" value="KAH8703104.1"/>
    <property type="molecule type" value="Genomic_DNA"/>
</dbReference>
<sequence>MSRNICITSADGNTGYLITKLLLTTTPFKNKIGQITALVLDPTTQYCQQLQSLGATITQHIPGRMRDTAKILQNTKADTLMLIPPAHASKVDITMEYIEAAKRANIQNVCFLSAAGCDVADREAQPRLREFVDLEAMFMKLKGDETTRTGYSSVILRPGFYAENLLLYAPQAQEEGLIPIPIGPKNKFPPVALADVAQLAAHILTGKGKHGFSDKHRGQLMTLTGPMLLNGDELAQIASNCLGVEMKFDDVSENEARRVLRFQTDNDVTEMQYLLEYYSLVREGKTNYISTNCFHDVTGSHPLKPPEFFKAYQDEFMPKKAIQRKADGV</sequence>
<dbReference type="SUPFAM" id="SSF51735">
    <property type="entry name" value="NAD(P)-binding Rossmann-fold domains"/>
    <property type="match status" value="1"/>
</dbReference>
<dbReference type="PANTHER" id="PTHR42748:SF22">
    <property type="entry name" value="NMRA-LIKE DOMAIN-CONTAINING PROTEIN"/>
    <property type="match status" value="1"/>
</dbReference>
<keyword evidence="2" id="KW-0521">NADP</keyword>
<proteinExistence type="inferred from homology"/>
<reference evidence="4" key="1">
    <citation type="submission" date="2021-12" db="EMBL/GenBank/DDBJ databases">
        <title>Convergent genome expansion in fungi linked to evolution of root-endophyte symbiosis.</title>
        <authorList>
            <consortium name="DOE Joint Genome Institute"/>
            <person name="Ke Y.-H."/>
            <person name="Bonito G."/>
            <person name="Liao H.-L."/>
            <person name="Looney B."/>
            <person name="Rojas-Flechas A."/>
            <person name="Nash J."/>
            <person name="Hameed K."/>
            <person name="Schadt C."/>
            <person name="Martin F."/>
            <person name="Crous P.W."/>
            <person name="Miettinen O."/>
            <person name="Magnuson J.K."/>
            <person name="Labbe J."/>
            <person name="Jacobson D."/>
            <person name="Doktycz M.J."/>
            <person name="Veneault-Fourrey C."/>
            <person name="Kuo A."/>
            <person name="Mondo S."/>
            <person name="Calhoun S."/>
            <person name="Riley R."/>
            <person name="Ohm R."/>
            <person name="LaButti K."/>
            <person name="Andreopoulos B."/>
            <person name="Pangilinan J."/>
            <person name="Nolan M."/>
            <person name="Tritt A."/>
            <person name="Clum A."/>
            <person name="Lipzen A."/>
            <person name="Daum C."/>
            <person name="Barry K."/>
            <person name="Grigoriev I.V."/>
            <person name="Vilgalys R."/>
        </authorList>
    </citation>
    <scope>NUCLEOTIDE SEQUENCE</scope>
    <source>
        <strain evidence="4">PMI_201</strain>
    </source>
</reference>
<dbReference type="InterPro" id="IPR051164">
    <property type="entry name" value="NmrA-like_oxidored"/>
</dbReference>
<comment type="similarity">
    <text evidence="1">Belongs to the NmrA-type oxidoreductase family.</text>
</comment>
<evidence type="ECO:0000256" key="1">
    <source>
        <dbReference type="ARBA" id="ARBA00006328"/>
    </source>
</evidence>
<dbReference type="Gene3D" id="3.90.25.10">
    <property type="entry name" value="UDP-galactose 4-epimerase, domain 1"/>
    <property type="match status" value="1"/>
</dbReference>
<dbReference type="Gene3D" id="3.40.50.720">
    <property type="entry name" value="NAD(P)-binding Rossmann-like Domain"/>
    <property type="match status" value="1"/>
</dbReference>
<dbReference type="Pfam" id="PF05368">
    <property type="entry name" value="NmrA"/>
    <property type="match status" value="1"/>
</dbReference>
<dbReference type="InterPro" id="IPR036291">
    <property type="entry name" value="NAD(P)-bd_dom_sf"/>
</dbReference>
<feature type="domain" description="NmrA-like" evidence="3">
    <location>
        <begin position="3"/>
        <end position="279"/>
    </location>
</feature>
<dbReference type="PANTHER" id="PTHR42748">
    <property type="entry name" value="NITROGEN METABOLITE REPRESSION PROTEIN NMRA FAMILY MEMBER"/>
    <property type="match status" value="1"/>
</dbReference>
<comment type="caution">
    <text evidence="4">The sequence shown here is derived from an EMBL/GenBank/DDBJ whole genome shotgun (WGS) entry which is preliminary data.</text>
</comment>
<dbReference type="Proteomes" id="UP001201262">
    <property type="component" value="Unassembled WGS sequence"/>
</dbReference>
<dbReference type="GO" id="GO:0005634">
    <property type="term" value="C:nucleus"/>
    <property type="evidence" value="ECO:0007669"/>
    <property type="project" value="TreeGrafter"/>
</dbReference>
<dbReference type="InterPro" id="IPR008030">
    <property type="entry name" value="NmrA-like"/>
</dbReference>
<gene>
    <name evidence="4" type="ORF">BGW36DRAFT_288911</name>
</gene>
<protein>
    <recommendedName>
        <fullName evidence="3">NmrA-like domain-containing protein</fullName>
    </recommendedName>
</protein>
<accession>A0AAD4L243</accession>
<evidence type="ECO:0000313" key="5">
    <source>
        <dbReference type="Proteomes" id="UP001201262"/>
    </source>
</evidence>
<evidence type="ECO:0000259" key="3">
    <source>
        <dbReference type="Pfam" id="PF05368"/>
    </source>
</evidence>